<reference evidence="2 3" key="1">
    <citation type="submission" date="2018-03" db="EMBL/GenBank/DDBJ databases">
        <title>Genomic Encyclopedia of Type Strains, Phase III (KMG-III): the genomes of soil and plant-associated and newly described type strains.</title>
        <authorList>
            <person name="Whitman W."/>
        </authorList>
    </citation>
    <scope>NUCLEOTIDE SEQUENCE [LARGE SCALE GENOMIC DNA]</scope>
    <source>
        <strain evidence="2 3">CGMCC 1.12700</strain>
    </source>
</reference>
<dbReference type="OrthoDB" id="8263000at2"/>
<evidence type="ECO:0000256" key="1">
    <source>
        <dbReference type="SAM" id="Coils"/>
    </source>
</evidence>
<dbReference type="EMBL" id="PYGD01000002">
    <property type="protein sequence ID" value="PSK93417.1"/>
    <property type="molecule type" value="Genomic_DNA"/>
</dbReference>
<dbReference type="AlphaFoldDB" id="A0A2P8D898"/>
<gene>
    <name evidence="2" type="ORF">B0I18_102387</name>
</gene>
<feature type="coiled-coil region" evidence="1">
    <location>
        <begin position="176"/>
        <end position="233"/>
    </location>
</feature>
<accession>A0A2P8D898</accession>
<organism evidence="2 3">
    <name type="scientific">Taibaiella chishuiensis</name>
    <dbReference type="NCBI Taxonomy" id="1434707"/>
    <lineage>
        <taxon>Bacteria</taxon>
        <taxon>Pseudomonadati</taxon>
        <taxon>Bacteroidota</taxon>
        <taxon>Chitinophagia</taxon>
        <taxon>Chitinophagales</taxon>
        <taxon>Chitinophagaceae</taxon>
        <taxon>Taibaiella</taxon>
    </lineage>
</organism>
<name>A0A2P8D898_9BACT</name>
<comment type="caution">
    <text evidence="2">The sequence shown here is derived from an EMBL/GenBank/DDBJ whole genome shotgun (WGS) entry which is preliminary data.</text>
</comment>
<evidence type="ECO:0000313" key="2">
    <source>
        <dbReference type="EMBL" id="PSK93417.1"/>
    </source>
</evidence>
<dbReference type="Proteomes" id="UP000240572">
    <property type="component" value="Unassembled WGS sequence"/>
</dbReference>
<evidence type="ECO:0000313" key="3">
    <source>
        <dbReference type="Proteomes" id="UP000240572"/>
    </source>
</evidence>
<sequence>MPDIISLVKENPLLPAEDYAAMRKEGFKQIEKLGSDHWTDYNNSDPGITILEAVLYAITDLSYRTGFDIKDLLAPEQLTGDTWKQVFYTARQILHNSALTITDYRKLMIDVKGVRNAWIEPSKEYEVPVWVDYNTYELKAHEDCHCEDKEQEVCMGRLGIEAATPEAAAAFLSKQKDDALQRQQALTKKQDELNEALKKIEDQIARESDPIALEELKKNREKFAEQLRDNRNGLNGITKELDLIASMKYIPSKIVEFEGIYNVMVEYEENVLEEDQREEVRQQVVQRLSANRSLCEDFLTVNAVEYEDIGIGASVTLQEYADPDLVLARIFFIIYKYFTPSVPFYTLQQMLEKGYDTDEIFEGPALEHGFIEDRDIEKTSLYRDIRMSDIINEIADIEGVIAITYLHLPFDGFENEEAGKAYFDQWVRFLQRERKVARISPERSQVIFCKQKEMITYNTGNVKDRRSNRMLKLFRDFKIAERTYKLEGISLDIAVPVGENMELEDYYPVTYSLPMTYGVSDRAGLPGSADDKRKVQALQLKGYLLFFEQLLAGHLVQLNHLRDLFTMDESTEHTYFNRVLQEIAGLQDLLIDEKGRGAGHFDQVMQDFSIVLQELMESREQFLVRRNRFLEHFLGRFSEDRSAYDAINRWLDPATADERLVDDKIRMLKDGEYTPISSGRGRGYNYTSPDFWDTDNVSGAERRIGRLLGFGSIRRHDLSPRFITTEPVMILNKKKQQEQKLSKKGKPLNVVKLLHPDNNEQVLLTSVESVEGCCTEQLISDILEHADNTAHIKLYDDLNRRARKTAGPVGSFWFEIWDGPAEETAVLLAESPRFDKKELRDEALATLLQVMKGINDNEGLHLVEHLLLRPRLDEVLDENNESVPVSFLDICLDFCDLGIGLDEGAVPLYRKKVSRVPADKCYDKMPWILEYINEKKQSLLFQEVTWSDDRSVTVPLKFRRYTALSARVKDIREYGSERVNYRIVSNQEEEASKIKYGFILTGDNNEVLAQSLFAYNKKTKAQVEQGAAIKDDIEVAINTLMAWLGAEMDWYCQANPCDSNEDPYSFRTTVVLPCWPKRFRDATFRNHVEQTIVSESPAHVQPRIVWLGLTEMKRFEEAYYNWLEEMSMTEIPAYEKVNPLVTVLNTLRPCGVCEEDCDCSEPGTEPEKLPS</sequence>
<dbReference type="RefSeq" id="WP_106522422.1">
    <property type="nucleotide sequence ID" value="NZ_PYGD01000002.1"/>
</dbReference>
<protein>
    <submittedName>
        <fullName evidence="2">Uncharacterized protein</fullName>
    </submittedName>
</protein>
<proteinExistence type="predicted"/>
<keyword evidence="3" id="KW-1185">Reference proteome</keyword>
<keyword evidence="1" id="KW-0175">Coiled coil</keyword>